<comment type="caution">
    <text evidence="1">The sequence shown here is derived from an EMBL/GenBank/DDBJ whole genome shotgun (WGS) entry which is preliminary data.</text>
</comment>
<dbReference type="Proteomes" id="UP000284202">
    <property type="component" value="Unassembled WGS sequence"/>
</dbReference>
<accession>A0A418T4S9</accession>
<protein>
    <submittedName>
        <fullName evidence="1">Uncharacterized protein</fullName>
    </submittedName>
</protein>
<gene>
    <name evidence="1" type="ORF">D3P04_04610</name>
</gene>
<name>A0A418T4S9_9RHOB</name>
<evidence type="ECO:0000313" key="1">
    <source>
        <dbReference type="EMBL" id="RJE88195.1"/>
    </source>
</evidence>
<keyword evidence="2" id="KW-1185">Reference proteome</keyword>
<reference evidence="2" key="1">
    <citation type="submission" date="2018-09" db="EMBL/GenBank/DDBJ databases">
        <title>Acidovorax cavernicola nov. sp. isolated from Gruta de las Maravillas (Aracena, Spain).</title>
        <authorList>
            <person name="Jurado V."/>
            <person name="Gutierrez-Patricio S."/>
            <person name="Gonzalez-Pimentel J.L."/>
            <person name="Miller A.Z."/>
            <person name="Laiz L."/>
            <person name="Saiz-Jimenez C."/>
        </authorList>
    </citation>
    <scope>NUCLEOTIDE SEQUENCE [LARGE SCALE GENOMIC DNA]</scope>
    <source>
        <strain evidence="2">1011MAR3C25</strain>
    </source>
</reference>
<proteinExistence type="predicted"/>
<sequence length="60" mass="6795">MGCIHLVLLLRLRGIDNYQERRDPFADIVHLANRSSVNMSDDAGLLSRDRLNIHSHVRGG</sequence>
<dbReference type="AlphaFoldDB" id="A0A418T4S9"/>
<evidence type="ECO:0000313" key="2">
    <source>
        <dbReference type="Proteomes" id="UP000284202"/>
    </source>
</evidence>
<organism evidence="1 2">
    <name type="scientific">Paracoccus onubensis</name>
    <dbReference type="NCBI Taxonomy" id="1675788"/>
    <lineage>
        <taxon>Bacteria</taxon>
        <taxon>Pseudomonadati</taxon>
        <taxon>Pseudomonadota</taxon>
        <taxon>Alphaproteobacteria</taxon>
        <taxon>Rhodobacterales</taxon>
        <taxon>Paracoccaceae</taxon>
        <taxon>Paracoccus</taxon>
    </lineage>
</organism>
<dbReference type="EMBL" id="QZCG01000002">
    <property type="protein sequence ID" value="RJE88195.1"/>
    <property type="molecule type" value="Genomic_DNA"/>
</dbReference>